<protein>
    <recommendedName>
        <fullName evidence="4">Peptidase S1 domain-containing protein</fullName>
    </recommendedName>
</protein>
<evidence type="ECO:0000313" key="3">
    <source>
        <dbReference type="Proteomes" id="UP000735302"/>
    </source>
</evidence>
<evidence type="ECO:0000256" key="1">
    <source>
        <dbReference type="SAM" id="MobiDB-lite"/>
    </source>
</evidence>
<evidence type="ECO:0000313" key="2">
    <source>
        <dbReference type="EMBL" id="GFO33057.1"/>
    </source>
</evidence>
<evidence type="ECO:0008006" key="4">
    <source>
        <dbReference type="Google" id="ProtNLM"/>
    </source>
</evidence>
<feature type="region of interest" description="Disordered" evidence="1">
    <location>
        <begin position="1"/>
        <end position="26"/>
    </location>
</feature>
<dbReference type="InterPro" id="IPR009003">
    <property type="entry name" value="Peptidase_S1_PA"/>
</dbReference>
<gene>
    <name evidence="2" type="ORF">PoB_005956200</name>
</gene>
<dbReference type="Proteomes" id="UP000735302">
    <property type="component" value="Unassembled WGS sequence"/>
</dbReference>
<organism evidence="2 3">
    <name type="scientific">Plakobranchus ocellatus</name>
    <dbReference type="NCBI Taxonomy" id="259542"/>
    <lineage>
        <taxon>Eukaryota</taxon>
        <taxon>Metazoa</taxon>
        <taxon>Spiralia</taxon>
        <taxon>Lophotrochozoa</taxon>
        <taxon>Mollusca</taxon>
        <taxon>Gastropoda</taxon>
        <taxon>Heterobranchia</taxon>
        <taxon>Euthyneura</taxon>
        <taxon>Panpulmonata</taxon>
        <taxon>Sacoglossa</taxon>
        <taxon>Placobranchoidea</taxon>
        <taxon>Plakobranchidae</taxon>
        <taxon>Plakobranchus</taxon>
    </lineage>
</organism>
<sequence length="520" mass="58682">MQRSERRMDQSTMSGNRAKSGPGCFKSTDGTMLMEKKKTAALLCLQQPLQLHCPAYLIECPDFQDSRRKYFSVTDLYRLFRDVNPSRIVVGAIFNKLRTKSVNHYDVEAAERTIRAKREDQGNHECEVLSCGNEAAESGYAWQSCTKNPGHDQFIPAPEFRLDHLPEWARYSSVLEYVKLVSALTVRLRVAFTSWGRPKGYSFHNYRGSDSLQVGSGFVQDVYPGNGSCPCPQCEKSLTPAQEWICMYIETACHVVYDTKEAEATKVDFFYDDESSQTSGRMKTVFALDTMIQSQGNDFCVLMGATHDKSLGQEILHYKEELDKTLNLNKWRGDESDDFAYFLSLVVSHPHGCAKHITVGETERFIKDGALIKVRYTTDTCPGSSGAPVSVINFCKGVNHICLYKGRGPHSESQCVEGKTLNMSAEFLTSDLTNAFKFWAKRKPTGKAQQKPDGWLFYLTWWMPIHDPVFRNIVSHMLAFYAAHDRVISMVGLEPAGERKVPADLKAGKLSTLPAELQYF</sequence>
<proteinExistence type="predicted"/>
<reference evidence="2 3" key="1">
    <citation type="journal article" date="2021" name="Elife">
        <title>Chloroplast acquisition without the gene transfer in kleptoplastic sea slugs, Plakobranchus ocellatus.</title>
        <authorList>
            <person name="Maeda T."/>
            <person name="Takahashi S."/>
            <person name="Yoshida T."/>
            <person name="Shimamura S."/>
            <person name="Takaki Y."/>
            <person name="Nagai Y."/>
            <person name="Toyoda A."/>
            <person name="Suzuki Y."/>
            <person name="Arimoto A."/>
            <person name="Ishii H."/>
            <person name="Satoh N."/>
            <person name="Nishiyama T."/>
            <person name="Hasebe M."/>
            <person name="Maruyama T."/>
            <person name="Minagawa J."/>
            <person name="Obokata J."/>
            <person name="Shigenobu S."/>
        </authorList>
    </citation>
    <scope>NUCLEOTIDE SEQUENCE [LARGE SCALE GENOMIC DNA]</scope>
</reference>
<comment type="caution">
    <text evidence="2">The sequence shown here is derived from an EMBL/GenBank/DDBJ whole genome shotgun (WGS) entry which is preliminary data.</text>
</comment>
<dbReference type="EMBL" id="BLXT01006747">
    <property type="protein sequence ID" value="GFO33057.1"/>
    <property type="molecule type" value="Genomic_DNA"/>
</dbReference>
<dbReference type="SUPFAM" id="SSF50494">
    <property type="entry name" value="Trypsin-like serine proteases"/>
    <property type="match status" value="1"/>
</dbReference>
<name>A0AAV4CM66_9GAST</name>
<accession>A0AAV4CM66</accession>
<keyword evidence="3" id="KW-1185">Reference proteome</keyword>
<dbReference type="AlphaFoldDB" id="A0AAV4CM66"/>